<evidence type="ECO:0000256" key="1">
    <source>
        <dbReference type="SAM" id="MobiDB-lite"/>
    </source>
</evidence>
<gene>
    <name evidence="2" type="ORF">NDU88_003793</name>
</gene>
<keyword evidence="3" id="KW-1185">Reference proteome</keyword>
<proteinExistence type="predicted"/>
<evidence type="ECO:0000313" key="2">
    <source>
        <dbReference type="EMBL" id="KAJ1171936.1"/>
    </source>
</evidence>
<name>A0AAV7T6L1_PLEWA</name>
<protein>
    <submittedName>
        <fullName evidence="2">Uncharacterized protein</fullName>
    </submittedName>
</protein>
<evidence type="ECO:0000313" key="3">
    <source>
        <dbReference type="Proteomes" id="UP001066276"/>
    </source>
</evidence>
<dbReference type="EMBL" id="JANPWB010000007">
    <property type="protein sequence ID" value="KAJ1171936.1"/>
    <property type="molecule type" value="Genomic_DNA"/>
</dbReference>
<feature type="region of interest" description="Disordered" evidence="1">
    <location>
        <begin position="26"/>
        <end position="86"/>
    </location>
</feature>
<comment type="caution">
    <text evidence="2">The sequence shown here is derived from an EMBL/GenBank/DDBJ whole genome shotgun (WGS) entry which is preliminary data.</text>
</comment>
<dbReference type="AlphaFoldDB" id="A0AAV7T6L1"/>
<sequence>MLIRPFGYSLGNGALAKLYMQRAKLTGDPGEPSRLCMQAQEKQQKEESSRSKQRGCFVSPFPLHIGRGDEERSPLRHQYYNRGTQY</sequence>
<dbReference type="Proteomes" id="UP001066276">
    <property type="component" value="Chromosome 4_1"/>
</dbReference>
<reference evidence="2" key="1">
    <citation type="journal article" date="2022" name="bioRxiv">
        <title>Sequencing and chromosome-scale assembly of the giantPleurodeles waltlgenome.</title>
        <authorList>
            <person name="Brown T."/>
            <person name="Elewa A."/>
            <person name="Iarovenko S."/>
            <person name="Subramanian E."/>
            <person name="Araus A.J."/>
            <person name="Petzold A."/>
            <person name="Susuki M."/>
            <person name="Suzuki K.-i.T."/>
            <person name="Hayashi T."/>
            <person name="Toyoda A."/>
            <person name="Oliveira C."/>
            <person name="Osipova E."/>
            <person name="Leigh N.D."/>
            <person name="Simon A."/>
            <person name="Yun M.H."/>
        </authorList>
    </citation>
    <scope>NUCLEOTIDE SEQUENCE</scope>
    <source>
        <strain evidence="2">20211129_DDA</strain>
        <tissue evidence="2">Liver</tissue>
    </source>
</reference>
<accession>A0AAV7T6L1</accession>
<organism evidence="2 3">
    <name type="scientific">Pleurodeles waltl</name>
    <name type="common">Iberian ribbed newt</name>
    <dbReference type="NCBI Taxonomy" id="8319"/>
    <lineage>
        <taxon>Eukaryota</taxon>
        <taxon>Metazoa</taxon>
        <taxon>Chordata</taxon>
        <taxon>Craniata</taxon>
        <taxon>Vertebrata</taxon>
        <taxon>Euteleostomi</taxon>
        <taxon>Amphibia</taxon>
        <taxon>Batrachia</taxon>
        <taxon>Caudata</taxon>
        <taxon>Salamandroidea</taxon>
        <taxon>Salamandridae</taxon>
        <taxon>Pleurodelinae</taxon>
        <taxon>Pleurodeles</taxon>
    </lineage>
</organism>